<accession>A0A1G9YDF6</accession>
<keyword evidence="4" id="KW-1185">Reference proteome</keyword>
<reference evidence="4" key="1">
    <citation type="submission" date="2016-10" db="EMBL/GenBank/DDBJ databases">
        <authorList>
            <person name="Varghese N."/>
            <person name="Submissions S."/>
        </authorList>
    </citation>
    <scope>NUCLEOTIDE SEQUENCE [LARGE SCALE GENOMIC DNA]</scope>
    <source>
        <strain evidence="4">CGMCC 4.7042</strain>
    </source>
</reference>
<protein>
    <submittedName>
        <fullName evidence="3">Cytochrome P450</fullName>
    </submittedName>
</protein>
<dbReference type="OrthoDB" id="4133219at2"/>
<dbReference type="AlphaFoldDB" id="A0A1G9YDF6"/>
<evidence type="ECO:0000313" key="3">
    <source>
        <dbReference type="EMBL" id="SDN07017.1"/>
    </source>
</evidence>
<evidence type="ECO:0000256" key="2">
    <source>
        <dbReference type="SAM" id="MobiDB-lite"/>
    </source>
</evidence>
<dbReference type="PRINTS" id="PR00359">
    <property type="entry name" value="BP450"/>
</dbReference>
<dbReference type="GO" id="GO:0020037">
    <property type="term" value="F:heme binding"/>
    <property type="evidence" value="ECO:0007669"/>
    <property type="project" value="InterPro"/>
</dbReference>
<evidence type="ECO:0000313" key="4">
    <source>
        <dbReference type="Proteomes" id="UP000199063"/>
    </source>
</evidence>
<dbReference type="STRING" id="1196353.SAMN05444921_11883"/>
<dbReference type="SMR" id="A0A1G9YDF6"/>
<gene>
    <name evidence="3" type="ORF">SAMN05444921_11883</name>
</gene>
<dbReference type="EMBL" id="FNHI01000018">
    <property type="protein sequence ID" value="SDN07017.1"/>
    <property type="molecule type" value="Genomic_DNA"/>
</dbReference>
<dbReference type="CDD" id="cd20623">
    <property type="entry name" value="CYP_unk"/>
    <property type="match status" value="1"/>
</dbReference>
<feature type="region of interest" description="Disordered" evidence="2">
    <location>
        <begin position="438"/>
        <end position="460"/>
    </location>
</feature>
<dbReference type="PANTHER" id="PTHR46696:SF1">
    <property type="entry name" value="CYTOCHROME P450 YJIB-RELATED"/>
    <property type="match status" value="1"/>
</dbReference>
<proteinExistence type="inferred from homology"/>
<dbReference type="GO" id="GO:0016705">
    <property type="term" value="F:oxidoreductase activity, acting on paired donors, with incorporation or reduction of molecular oxygen"/>
    <property type="evidence" value="ECO:0007669"/>
    <property type="project" value="InterPro"/>
</dbReference>
<dbReference type="GO" id="GO:0005506">
    <property type="term" value="F:iron ion binding"/>
    <property type="evidence" value="ECO:0007669"/>
    <property type="project" value="InterPro"/>
</dbReference>
<name>A0A1G9YDF6_9ACTN</name>
<dbReference type="Proteomes" id="UP000199063">
    <property type="component" value="Unassembled WGS sequence"/>
</dbReference>
<dbReference type="SUPFAM" id="SSF48264">
    <property type="entry name" value="Cytochrome P450"/>
    <property type="match status" value="1"/>
</dbReference>
<organism evidence="3 4">
    <name type="scientific">Streptomyces wuyuanensis</name>
    <dbReference type="NCBI Taxonomy" id="1196353"/>
    <lineage>
        <taxon>Bacteria</taxon>
        <taxon>Bacillati</taxon>
        <taxon>Actinomycetota</taxon>
        <taxon>Actinomycetes</taxon>
        <taxon>Kitasatosporales</taxon>
        <taxon>Streptomycetaceae</taxon>
        <taxon>Streptomyces</taxon>
    </lineage>
</organism>
<dbReference type="Gene3D" id="1.10.630.10">
    <property type="entry name" value="Cytochrome P450"/>
    <property type="match status" value="1"/>
</dbReference>
<dbReference type="GO" id="GO:0004497">
    <property type="term" value="F:monooxygenase activity"/>
    <property type="evidence" value="ECO:0007669"/>
    <property type="project" value="InterPro"/>
</dbReference>
<dbReference type="InterPro" id="IPR002397">
    <property type="entry name" value="Cyt_P450_B"/>
</dbReference>
<dbReference type="InterPro" id="IPR036396">
    <property type="entry name" value="Cyt_P450_sf"/>
</dbReference>
<comment type="similarity">
    <text evidence="1">Belongs to the cytochrome P450 family.</text>
</comment>
<evidence type="ECO:0000256" key="1">
    <source>
        <dbReference type="ARBA" id="ARBA00010617"/>
    </source>
</evidence>
<dbReference type="RefSeq" id="WP_093658542.1">
    <property type="nucleotide sequence ID" value="NZ_FNHI01000018.1"/>
</dbReference>
<sequence>MTTPSPISADGLMPPPGCPAHGMAQNGLVRLPEITDPARTYEGLRKQYGPVAPVLLHGDIEAWMVLGYRENLEVMRTPKLFSRDSRLWNAFIENRVPADSPLLPMVAWQPLCVFADGEEHARLRGAVVDGLSQFNRRGMRKYVTHYTRQLVAGFGAGGAADLVRNYAEPLPMLVVSRLLGMSPDKGPLLVEPTLDLLRGSETAAASNAVVTQVLQDLVAYKKTAPGDDLASRLIQHESQLTDTEVVEHLRLTLVAAHQGTVNLIAHTLRLILTDRRFRGNLSGGHMTLPDALEQVMWDNPSIGTIPGRWATSDTTIGGQHIRKGDLLMLCIAAANVDPEQRPDVSVPMHGNRSHLALSAGPHECPGGDIGRAIADTGIDELMSILPDMTLAVPETEIGITSNWLTTRPDALPVRFTPPRSLGDLHPAQGAPVAAQPLPAAAASPAVPFPQPPAAVPARPRSWWRSLLSR</sequence>
<dbReference type="PANTHER" id="PTHR46696">
    <property type="entry name" value="P450, PUTATIVE (EUROFUNG)-RELATED"/>
    <property type="match status" value="1"/>
</dbReference>
<dbReference type="GeneID" id="40832232"/>